<organism evidence="10 11">
    <name type="scientific">Candidatus Endonucleibacter bathymodioli</name>
    <dbReference type="NCBI Taxonomy" id="539814"/>
    <lineage>
        <taxon>Bacteria</taxon>
        <taxon>Pseudomonadati</taxon>
        <taxon>Pseudomonadota</taxon>
        <taxon>Gammaproteobacteria</taxon>
        <taxon>Oceanospirillales</taxon>
        <taxon>Endozoicomonadaceae</taxon>
        <taxon>Candidatus Endonucleibacter</taxon>
    </lineage>
</organism>
<dbReference type="InterPro" id="IPR013320">
    <property type="entry name" value="ConA-like_dom_sf"/>
</dbReference>
<evidence type="ECO:0000256" key="1">
    <source>
        <dbReference type="ARBA" id="ARBA00004370"/>
    </source>
</evidence>
<dbReference type="Pfam" id="PF08305">
    <property type="entry name" value="NPCBM"/>
    <property type="match status" value="1"/>
</dbReference>
<dbReference type="InterPro" id="IPR039808">
    <property type="entry name" value="Cadherin"/>
</dbReference>
<feature type="compositionally biased region" description="Basic and acidic residues" evidence="6">
    <location>
        <begin position="95"/>
        <end position="105"/>
    </location>
</feature>
<feature type="domain" description="F5/8 type C" evidence="7">
    <location>
        <begin position="984"/>
        <end position="1136"/>
    </location>
</feature>
<dbReference type="Gene3D" id="2.60.40.3440">
    <property type="match status" value="8"/>
</dbReference>
<dbReference type="InterPro" id="IPR008979">
    <property type="entry name" value="Galactose-bd-like_sf"/>
</dbReference>
<feature type="domain" description="Cadherin" evidence="9">
    <location>
        <begin position="159"/>
        <end position="262"/>
    </location>
</feature>
<dbReference type="SMART" id="SM00776">
    <property type="entry name" value="NPCBM"/>
    <property type="match status" value="1"/>
</dbReference>
<keyword evidence="2" id="KW-0245">EGF-like domain</keyword>
<dbReference type="Pfam" id="PF17963">
    <property type="entry name" value="Big_9"/>
    <property type="match status" value="12"/>
</dbReference>
<dbReference type="InterPro" id="IPR002126">
    <property type="entry name" value="Cadherin-like_dom"/>
</dbReference>
<dbReference type="InterPro" id="IPR019960">
    <property type="entry name" value="T1SS_VCA0849"/>
</dbReference>
<evidence type="ECO:0000259" key="9">
    <source>
        <dbReference type="PROSITE" id="PS50268"/>
    </source>
</evidence>
<dbReference type="NCBIfam" id="TIGR03661">
    <property type="entry name" value="T1SS_VCA0849"/>
    <property type="match status" value="1"/>
</dbReference>
<feature type="domain" description="Laminin G" evidence="8">
    <location>
        <begin position="3559"/>
        <end position="3725"/>
    </location>
</feature>
<dbReference type="GO" id="GO:0007156">
    <property type="term" value="P:homophilic cell adhesion via plasma membrane adhesion molecules"/>
    <property type="evidence" value="ECO:0007669"/>
    <property type="project" value="InterPro"/>
</dbReference>
<dbReference type="PROSITE" id="PS50022">
    <property type="entry name" value="FA58C_3"/>
    <property type="match status" value="1"/>
</dbReference>
<dbReference type="PROSITE" id="PS50025">
    <property type="entry name" value="LAM_G_DOMAIN"/>
    <property type="match status" value="2"/>
</dbReference>
<evidence type="ECO:0000259" key="7">
    <source>
        <dbReference type="PROSITE" id="PS50022"/>
    </source>
</evidence>
<keyword evidence="3" id="KW-0677">Repeat</keyword>
<evidence type="ECO:0000313" key="10">
    <source>
        <dbReference type="EMBL" id="MDP0588048.1"/>
    </source>
</evidence>
<dbReference type="PROSITE" id="PS50268">
    <property type="entry name" value="CADHERIN_2"/>
    <property type="match status" value="3"/>
</dbReference>
<evidence type="ECO:0000259" key="8">
    <source>
        <dbReference type="PROSITE" id="PS50025"/>
    </source>
</evidence>
<dbReference type="Gene3D" id="2.60.120.260">
    <property type="entry name" value="Galactose-binding domain-like"/>
    <property type="match status" value="1"/>
</dbReference>
<evidence type="ECO:0000256" key="2">
    <source>
        <dbReference type="ARBA" id="ARBA00022536"/>
    </source>
</evidence>
<keyword evidence="5" id="KW-0472">Membrane</keyword>
<dbReference type="GO" id="GO:0016477">
    <property type="term" value="P:cell migration"/>
    <property type="evidence" value="ECO:0007669"/>
    <property type="project" value="TreeGrafter"/>
</dbReference>
<dbReference type="InterPro" id="IPR010221">
    <property type="entry name" value="VCBS_dom"/>
</dbReference>
<gene>
    <name evidence="10" type="ORF">QS748_02100</name>
</gene>
<dbReference type="InterPro" id="IPR013222">
    <property type="entry name" value="Glyco_hyd_98_carb-bd"/>
</dbReference>
<keyword evidence="4" id="KW-0106">Calcium</keyword>
<dbReference type="Gene3D" id="2.60.120.1060">
    <property type="entry name" value="NPCBM/NEW2 domain"/>
    <property type="match status" value="1"/>
</dbReference>
<keyword evidence="11" id="KW-1185">Reference proteome</keyword>
<dbReference type="InterPro" id="IPR000421">
    <property type="entry name" value="FA58C"/>
</dbReference>
<dbReference type="SMART" id="SM00112">
    <property type="entry name" value="CA"/>
    <property type="match status" value="1"/>
</dbReference>
<dbReference type="Pfam" id="PF13385">
    <property type="entry name" value="Laminin_G_3"/>
    <property type="match status" value="2"/>
</dbReference>
<dbReference type="GO" id="GO:0005509">
    <property type="term" value="F:calcium ion binding"/>
    <property type="evidence" value="ECO:0007669"/>
    <property type="project" value="InterPro"/>
</dbReference>
<dbReference type="NCBIfam" id="TIGR01965">
    <property type="entry name" value="VCBS_repeat"/>
    <property type="match status" value="6"/>
</dbReference>
<feature type="domain" description="Cadherin" evidence="9">
    <location>
        <begin position="258"/>
        <end position="373"/>
    </location>
</feature>
<sequence>MIIGHIVTELGSVEIVSQDGSIRIANAGDPVFAGEIVSNSADFPITIMLINGRSILVERQQELLLEEYLLREVDVNEREKSSRIDESVDGFSNNDGHDKEERPEDGVWLASQGVVERNTTPESEDFYQSRYNIYGIERSQFTEEPEYNTPAIPANNPPVIQSQSLIIKENVVSDGSITIGTIKVIDLDEDQSHVYAIAGGNSEGCFAINPATGAITVVGELDYENIESYNLRIKVTDNGIPPLTTFKTITINVADINEAPVANADVATSDENGSLIINVLANDGDVDSGDNTSSFILLSTDIVDVNGNIIIGMGEVSVSNNQVLFASGSDFDYLNGGDVVDLVIRYQMSDRGGLTSENFVSITVTGTNDQPVIDVITKSGAIEEGYSTASLATTGTLTFTELDSGDVVTISEINTSNTLSGGTFADLDASLKSALIDGFSVTSEGWSYSTTADLDFLKEGQTITLTYKVVATDDSGATNAESAEKEVTVTITGTNDQPGIDSITTMGALTEGDGTASLATTGTLTFTELDSGDVVTISEINTSNTLSGGTFADLDASLKSALIDGFSVTSEGWSYSTTADLDFLKEGQTITLTYKVVATDDSGATNAESAEKEVTVTITGTNDQPGIDSITTMGALTEGDGTASLATTGTLTFTELDSGDVVTISEINTSNTLSGGTFADLDASLKSALIDGFSVTSEGWSYSTTADLDFLKEGQTITLTYKVVATDDSGATNAESAEKEVTVTITGTNDQPGIDSITTMGALTEGDGTASLATTGTLTFTELDSGDVVTISEINTSNTLSGGTFADLDASLKSALIDGFSVTSEGWSYSTNADLDFLGKDQTITLTYKVVATDNSETANAESEEKEVTVTITGTNDIPVVLASITTNVDEDNTLILTQASLLANASDIDGDSLTASNVQVNGTDATVVDHGDGTFSVIPAENFNGQLSLTFDVSDGTETASSSIELTVNSVNDGPVAVDDTRSNEGLIGVMGANSDNGVVVSASGEVNNNYSAYKAVDGVNADLSNNINSWAASSSDGSAWYQIDLGEATTLYQYDLKAITNNEIGREPKDWEFQGSNDGITWTLIDSRAEVNNWGSSEIKTFKLDDPETFRYFRFDISANNGDLSFTGFDGFQLYTKEAVPEDDDTLILDVLGNDSDIEGDTLSISEVGDVVNSVGEVMATATIVQVDGRPQISITANDNADSLAQDEVQELTFTYTISDGNGGFDTAIASFNIVGSNDAPTLTVESTKIVDEDGNTAITFNTADIDGAVTTTATAEHGAVIVNDDGTISYEPDADYNGSDTITVTATDNNGAITIKTSSITVNDVNDAPVIALESTKSVDEDGTATVTFVTTDVDGTLTSTATAEYGTTVINDNGTISYTPNANYNGADTVTVTSIDDDGAVTIATSSITVNDINDAPTITVVDAVETQNHSLSLDGDGDMITFNDGLIDPNNFTINITINPSNLNTGEWQGFIGFQDATHRSPSMWVTPDKSGLHFDSYSADKSERVSAEIDNVFENGTATTVTWVKDGNEYRIHINGDPEPIYVVEAPDVLHVNDTYNIGGVDNNFNGSIDDVQIYNSALTPEEVTSVYNGEVTQADSLVFQLDFEGDTPFENLAGTDISYTTVGNPQIVEEGVRNIVEADEDIPTIVATAADVDGTFSLSESSAEFGTLSMDADGNIIYTPNENYYGSDTINIKVVDDDGATTVTKFNLAVNNVNDAPMITEDLTASVNEDNALILTQADLLANASDVEGDNLTALNVQLSGSDATLVNNGDGTYTVTPNENFFGELDLTFAISDGAINIPSSIALTVVSVNDAPIIGVSTKASFSHDAWVTSGAANIVNGEGLLVEDIDTSLGGMLYEASFNSSGGLRTNFDFHIDPEGRASDDVGDGMAVVFMDGSAVDASNFVLGGAGTGLGASGLSSDFLTIGLDAYKHQLVEIRGADDVLIQSIDVESFGGMSHETDSRGLQVEITTDGMLNISMSFDGGTTFETLVSNLDLESVGVVIPETVKLAYTAATGRAVANMSIANVTIESIDTSLAGAIVEDTSYIFVEQDLLANASDIEGDDLSVQNLVLLNPENGTVINNNDGTFTFTPAQDFNGTVQFSYDVSDGQDNTLAPNFSLQVHAVNDAPVISSDVQIVTTEDTPLVISEADLLVNASDAEGDELSITGVSASADTHGTVGLVQHKAIVLDGIDDFIEVSNIVPDLVGKNNITFKATFTTTSSDDAVNENVLFGMADATGDDNVIRIGISNGRVYLCADKGAERQAELVGSGLNDGQPHRLSVTMVDGQSPIVIVDGVTLDTSAFPSYPFEVNAGDLATIGGEYDGVNNITDNFDGSISGISISSGDNTLLNFATVNDNVLEDSSGNGHDGTFMGGTIAISDTNLEVKFTPDENYNGDASFEYTVSDGNGGLATGVATIAVSDINDSATISLESTKLVDEDGNVSITFSSADVDGTVVSTIATAVHGTVTVNNDGTISYAPDADFNGADTITVAVTDDDGAVTIATSSITVNGINDAPTLTLESTKTIDEDGTATVTFSAADVDGTLTTIAIAGHGTVTVNNDGTISYTPDVDFNGTDTITVTVTDDDGSAVIQTSVITINDVNDAPLIALESTKSVDEDGATTVTFTQTDRDGTIVSTTATAGHGTVVINDNGTISYTPDANYNGTDTITVTSTDDDNAVIVETSAITVNDINDAPTLTVESTKKVDEDGSTTITFASADIDGTVITTATAEHGTVTVNNDGTISYSPDANYSGADTIKVTATDDDDSSVVATSSITVDAVVDAPVVEFDQNLAFATDNFEAGANGWNSSTGASGIFGTGDMLGPIGSETISKDYAIPEGLDDVVINFTVHEINTWDNESFTVLINGEEYTSVLLAHAESEEKDVGTVVLVDSSGSVVGKVVHGSDGIVSGLGQRGNQEWSQSHEFTINVPIPDGYDTLTLGFKANLDSPVGDESWGLDNVILAASPTAFDILAAEDDANVDLNLSTILVDADGSEILQDVIISNVPDAITLSHGINNGDGTWTVSSDDISSLSITPDANFNGLVELNVTATSVEQSNAGSASTTETIRVYFSPINDVPTITAPVDASCDEDNTITLTQEDLLANAVDVDGDTLTALNVQGDNVTVVDNGDGTFSVTPNENLSGDFSLSFDVSDGMDTVSSTIELHVTAVADAPTLTVLSNTSETLVTFTDSNITGIGGSAKLAGWETDNPDGQMEANDDGVYGVEDGRGMVVELERDAGDASNIYQNVDVQAGDTVRLTFDLTARAGAAGDDSAVDVMFEGQVVETIVPDVDWKSYTYTFTATTDSPRVELAATSQDGYGAVLDVINVSELITDIFEDTAVAVKIDASLTDTDGSESLQSIQIVDLTEGVVLSDGVNSVTVGDEQTSVDILGWDTNNITILLPANFNGEYVVKVEVISVEANGSTSVSTAEQSFSITPVNDEPVISGPTIASVDEDNTIILTQTDLLANAIDVDGDTLVASNVQVDGTDAVVIANVDGTFSVTPNQDFNGKLDLTFDVSDGTTTVASTVDLTVNSVNDGPVALDDDGSVVGNLVLGGADELVINSGLSNTNGKSVVSLWVKTGYTYGSIFNMNAASGGHDRSITINGDGNLSMYTWESGTNFETVSTTGVNVADGEWHHVVYSLNGTSSQLYVDGNLAATGNLGASGFNWSDQMVLGREDFAGSIKDLKTFEGSGATSDEVQSLMAGDTPASLADNLLIEMDFSSDAPYEASGRTTTLVGSPDTVDEQIDITVQDIDVASFDVLANDSDLEGDTLSISSASDATDAAGNVLGAVTIVMVDGKEQVQFTPNAETKALDIGETLDARFTYIISDGNGGTDTATVIFKIIGGNEGPIISEGISANVDEDASITLTQADLLANATDADGDTLVASNVQIKGNDAEVVDNGDGTFTVTPNEDFNGDVNLTFDVSDGLETVSSTIDLTVNSVNDTPVITLESEKTVDEDGNVSVTLSVNDVDGTVASTTATAEHGTVTVNNDGTISYSPYADYNGADTITVKATDDDGTITTSTSAITVNSINDAPVIVTETNQGSETQVVALDPIANDYDVDSAGISYHGVESDVMLEGVVVGTAEISSGSKSYDLRLSDLNEVSQSNIHAGLKVDTNYVGGTISIGGTTYDKGLVMHAETGGISEVTYEVPDGATNFTSIIGIDDYTASGSVVFSVVVDGVTVYTSGTRTGSDAGVSIDIDISGANSITLQVDDIDGILSDHAAWGNPTFVGIMPTTTMQFIPNEHLQELQDGEVADLTINYTVVDTEGLVTAGEAHLNVVGANDAPIINVIDNTVIQGVSQTIALASDIDGAVSLSFATAQHGTVTMDVDGNIIYTSDAGYAGNDLLQLMVVDNDGVEFSQTVNLTVSTPPPNAGNLIDGVVDGIVYTTSSGLAGMTDGNGGFLFNDGDTITFSVGNIELGSISAEEALSGQTFLQDIAGVDRGDLNDHYLENMATFLQSIDSDEGDNIVITAEMHAKLENAEIDLHTASEEEVKALVESIGEEFVSEEYAMEHVQKMLEKYTDMQSDDFDKHTDDSISTATLGTSPIAGVNYITSSGLTGITNEYGLFSFNVGDEITFSNAKGQEIASISAADIGSDKFITMQELLTHASDQQNQGNETSVLFIANEDREVSFTVEDLLTANNLDSQAIIDDVDCVIEEPLVEEMAVVSSAITGAEFDNADVLNGSAGSDLFSIDHDNVLVSGGGVADIFNFNALGSSGTPNNLSISDFSVDEGDVILLDDLIVNEDNRLDQLLDFAASPSETVINIRDIAGGDVTRTVTLDNVDLSVYGSTDAEIINKLLGDGSLQIDS</sequence>
<dbReference type="Pfam" id="PF00028">
    <property type="entry name" value="Cadherin"/>
    <property type="match status" value="1"/>
</dbReference>
<feature type="region of interest" description="Disordered" evidence="6">
    <location>
        <begin position="81"/>
        <end position="105"/>
    </location>
</feature>
<protein>
    <submittedName>
        <fullName evidence="10">Tandem-95 repeat protein</fullName>
    </submittedName>
</protein>
<dbReference type="Pfam" id="PF17892">
    <property type="entry name" value="Cadherin_5"/>
    <property type="match status" value="8"/>
</dbReference>
<evidence type="ECO:0000256" key="5">
    <source>
        <dbReference type="ARBA" id="ARBA00023136"/>
    </source>
</evidence>
<dbReference type="PANTHER" id="PTHR24027:SF442">
    <property type="entry name" value="PROTOCADHERIN-15 ISOFORM X1"/>
    <property type="match status" value="1"/>
</dbReference>
<feature type="domain" description="Cadherin" evidence="9">
    <location>
        <begin position="2535"/>
        <end position="2615"/>
    </location>
</feature>
<proteinExistence type="predicted"/>
<evidence type="ECO:0000256" key="6">
    <source>
        <dbReference type="SAM" id="MobiDB-lite"/>
    </source>
</evidence>
<dbReference type="Gene3D" id="2.60.40.60">
    <property type="entry name" value="Cadherins"/>
    <property type="match status" value="1"/>
</dbReference>
<dbReference type="Proteomes" id="UP001178148">
    <property type="component" value="Unassembled WGS sequence"/>
</dbReference>
<dbReference type="CDD" id="cd00110">
    <property type="entry name" value="LamG"/>
    <property type="match status" value="1"/>
</dbReference>
<accession>A0AA90NTR4</accession>
<dbReference type="Gene3D" id="2.60.120.200">
    <property type="match status" value="3"/>
</dbReference>
<comment type="subcellular location">
    <subcellularLocation>
        <location evidence="1">Membrane</location>
    </subcellularLocation>
</comment>
<dbReference type="Pfam" id="PF00754">
    <property type="entry name" value="F5_F8_type_C"/>
    <property type="match status" value="1"/>
</dbReference>
<dbReference type="Pfam" id="PF02210">
    <property type="entry name" value="Laminin_G_2"/>
    <property type="match status" value="1"/>
</dbReference>
<evidence type="ECO:0000256" key="4">
    <source>
        <dbReference type="ARBA" id="ARBA00022837"/>
    </source>
</evidence>
<dbReference type="Gene3D" id="2.60.40.2810">
    <property type="match status" value="1"/>
</dbReference>
<dbReference type="InterPro" id="IPR001791">
    <property type="entry name" value="Laminin_G"/>
</dbReference>
<dbReference type="EMBL" id="JASXSV010000002">
    <property type="protein sequence ID" value="MDP0588048.1"/>
    <property type="molecule type" value="Genomic_DNA"/>
</dbReference>
<dbReference type="SUPFAM" id="SSF49899">
    <property type="entry name" value="Concanavalin A-like lectins/glucanases"/>
    <property type="match status" value="4"/>
</dbReference>
<dbReference type="InterPro" id="IPR041690">
    <property type="entry name" value="Cadherin_5"/>
</dbReference>
<dbReference type="SUPFAM" id="SSF49313">
    <property type="entry name" value="Cadherin-like"/>
    <property type="match status" value="1"/>
</dbReference>
<name>A0AA90NTR4_9GAMM</name>
<evidence type="ECO:0000313" key="11">
    <source>
        <dbReference type="Proteomes" id="UP001178148"/>
    </source>
</evidence>
<dbReference type="SUPFAM" id="SSF49785">
    <property type="entry name" value="Galactose-binding domain-like"/>
    <property type="match status" value="2"/>
</dbReference>
<dbReference type="GO" id="GO:0045296">
    <property type="term" value="F:cadherin binding"/>
    <property type="evidence" value="ECO:0007669"/>
    <property type="project" value="TreeGrafter"/>
</dbReference>
<evidence type="ECO:0000256" key="3">
    <source>
        <dbReference type="ARBA" id="ARBA00022737"/>
    </source>
</evidence>
<feature type="domain" description="Laminin G" evidence="8">
    <location>
        <begin position="2192"/>
        <end position="2370"/>
    </location>
</feature>
<dbReference type="GO" id="GO:0008013">
    <property type="term" value="F:beta-catenin binding"/>
    <property type="evidence" value="ECO:0007669"/>
    <property type="project" value="TreeGrafter"/>
</dbReference>
<dbReference type="NCBIfam" id="NF012211">
    <property type="entry name" value="tand_rpt_95"/>
    <property type="match status" value="16"/>
</dbReference>
<dbReference type="InterPro" id="IPR011049">
    <property type="entry name" value="Serralysin-like_metalloprot_C"/>
</dbReference>
<dbReference type="InterPro" id="IPR038637">
    <property type="entry name" value="NPCBM_sf"/>
</dbReference>
<dbReference type="CDD" id="cd11304">
    <property type="entry name" value="Cadherin_repeat"/>
    <property type="match status" value="1"/>
</dbReference>
<dbReference type="SMART" id="SM00282">
    <property type="entry name" value="LamG"/>
    <property type="match status" value="3"/>
</dbReference>
<comment type="caution">
    <text evidence="10">The sequence shown here is derived from an EMBL/GenBank/DDBJ whole genome shotgun (WGS) entry which is preliminary data.</text>
</comment>
<dbReference type="GO" id="GO:0016342">
    <property type="term" value="C:catenin complex"/>
    <property type="evidence" value="ECO:0007669"/>
    <property type="project" value="TreeGrafter"/>
</dbReference>
<dbReference type="SUPFAM" id="SSF51120">
    <property type="entry name" value="beta-Roll"/>
    <property type="match status" value="1"/>
</dbReference>
<dbReference type="InterPro" id="IPR015919">
    <property type="entry name" value="Cadherin-like_sf"/>
</dbReference>
<dbReference type="PANTHER" id="PTHR24027">
    <property type="entry name" value="CADHERIN-23"/>
    <property type="match status" value="1"/>
</dbReference>
<reference evidence="10 11" key="1">
    <citation type="journal article" date="2023" name="bioRxiv">
        <title>An intranuclear bacterial parasite of deep-sea mussels expresses apoptosis inhibitors acquired from its host.</title>
        <authorList>
            <person name="Gonzalez Porras M.A."/>
            <person name="Assie A."/>
            <person name="Tietjen M."/>
            <person name="Violette M."/>
            <person name="Kleiner M."/>
            <person name="Gruber-Vodicka H."/>
            <person name="Dubilier N."/>
            <person name="Leisch N."/>
        </authorList>
    </citation>
    <scope>NUCLEOTIDE SEQUENCE [LARGE SCALE GENOMIC DNA]</scope>
    <source>
        <strain evidence="10">IAP13</strain>
    </source>
</reference>